<keyword evidence="1" id="KW-0812">Transmembrane</keyword>
<gene>
    <name evidence="2" type="ORF">HMPREF3213_03884</name>
</gene>
<sequence length="210" mass="23134">MVRYVHAYQKGDFFMGKLSLQAMIEAAIFAAFALVLDLLPSIKVTSAISLSFAMLPIFVVAFRWGFKASVASGFIWSLLQIVTGDANDILNPLQGIMEYPVAFSFIGFSGLFRPLVERSCRHDKKGTMTFWICLSVLTGSFARYFWHFVAGVIFWGSYAPKGQSAFLYSLIMNGGTMIGNAILCAAVAAILLNAAPQLLTKYRNPHRHAA</sequence>
<comment type="caution">
    <text evidence="2">The sequence shown here is derived from an EMBL/GenBank/DDBJ whole genome shotgun (WGS) entry which is preliminary data.</text>
</comment>
<dbReference type="NCBIfam" id="TIGR02357">
    <property type="entry name" value="ECF_ThiT_YuaJ"/>
    <property type="match status" value="1"/>
</dbReference>
<dbReference type="GO" id="GO:0015234">
    <property type="term" value="F:thiamine transmembrane transporter activity"/>
    <property type="evidence" value="ECO:0007669"/>
    <property type="project" value="InterPro"/>
</dbReference>
<reference evidence="3" key="1">
    <citation type="submission" date="2016-01" db="EMBL/GenBank/DDBJ databases">
        <authorList>
            <person name="Mitreva M."/>
            <person name="Pepin K.H."/>
            <person name="Mihindukulasuriya K.A."/>
            <person name="Fulton R."/>
            <person name="Fronick C."/>
            <person name="O'Laughlin M."/>
            <person name="Miner T."/>
            <person name="Herter B."/>
            <person name="Rosa B.A."/>
            <person name="Cordes M."/>
            <person name="Tomlinson C."/>
            <person name="Wollam A."/>
            <person name="Palsikar V.B."/>
            <person name="Mardis E.R."/>
            <person name="Wilson R.K."/>
        </authorList>
    </citation>
    <scope>NUCLEOTIDE SEQUENCE [LARGE SCALE GENOMIC DNA]</scope>
    <source>
        <strain evidence="3">GED7749B</strain>
    </source>
</reference>
<keyword evidence="1" id="KW-0472">Membrane</keyword>
<dbReference type="InterPro" id="IPR012651">
    <property type="entry name" value="Thia_Transptr_ThiT"/>
</dbReference>
<feature type="transmembrane region" description="Helical" evidence="1">
    <location>
        <begin position="166"/>
        <end position="192"/>
    </location>
</feature>
<evidence type="ECO:0000256" key="1">
    <source>
        <dbReference type="SAM" id="Phobius"/>
    </source>
</evidence>
<dbReference type="PATRIC" id="fig|1398.22.peg.3891"/>
<feature type="transmembrane region" description="Helical" evidence="1">
    <location>
        <begin position="128"/>
        <end position="146"/>
    </location>
</feature>
<dbReference type="Gene3D" id="1.10.1760.20">
    <property type="match status" value="1"/>
</dbReference>
<name>A0A133K9D1_HEYCO</name>
<evidence type="ECO:0000313" key="3">
    <source>
        <dbReference type="Proteomes" id="UP000070376"/>
    </source>
</evidence>
<dbReference type="GO" id="GO:0005886">
    <property type="term" value="C:plasma membrane"/>
    <property type="evidence" value="ECO:0007669"/>
    <property type="project" value="InterPro"/>
</dbReference>
<keyword evidence="1" id="KW-1133">Transmembrane helix</keyword>
<evidence type="ECO:0000313" key="2">
    <source>
        <dbReference type="EMBL" id="KWZ76131.1"/>
    </source>
</evidence>
<dbReference type="AlphaFoldDB" id="A0A133K9D1"/>
<dbReference type="Pfam" id="PF09515">
    <property type="entry name" value="Thia_YuaJ"/>
    <property type="match status" value="1"/>
</dbReference>
<feature type="transmembrane region" description="Helical" evidence="1">
    <location>
        <begin position="20"/>
        <end position="40"/>
    </location>
</feature>
<proteinExistence type="predicted"/>
<protein>
    <submittedName>
        <fullName evidence="2">Putative proton-coupled thiamine transporter YuaJ</fullName>
    </submittedName>
</protein>
<dbReference type="Proteomes" id="UP000070376">
    <property type="component" value="Unassembled WGS sequence"/>
</dbReference>
<feature type="transmembrane region" description="Helical" evidence="1">
    <location>
        <begin position="52"/>
        <end position="79"/>
    </location>
</feature>
<feature type="transmembrane region" description="Helical" evidence="1">
    <location>
        <begin position="99"/>
        <end position="116"/>
    </location>
</feature>
<accession>A0A133K9D1</accession>
<organism evidence="2 3">
    <name type="scientific">Heyndrickxia coagulans</name>
    <name type="common">Weizmannia coagulans</name>
    <dbReference type="NCBI Taxonomy" id="1398"/>
    <lineage>
        <taxon>Bacteria</taxon>
        <taxon>Bacillati</taxon>
        <taxon>Bacillota</taxon>
        <taxon>Bacilli</taxon>
        <taxon>Bacillales</taxon>
        <taxon>Bacillaceae</taxon>
        <taxon>Heyndrickxia</taxon>
    </lineage>
</organism>
<dbReference type="EMBL" id="LRPN01000211">
    <property type="protein sequence ID" value="KWZ76131.1"/>
    <property type="molecule type" value="Genomic_DNA"/>
</dbReference>